<evidence type="ECO:0000256" key="1">
    <source>
        <dbReference type="ARBA" id="ARBA00004377"/>
    </source>
</evidence>
<keyword evidence="6 9" id="KW-0812">Transmembrane</keyword>
<reference evidence="13 14" key="1">
    <citation type="submission" date="2016-11" db="EMBL/GenBank/DDBJ databases">
        <authorList>
            <person name="Varghese N."/>
            <person name="Submissions S."/>
        </authorList>
    </citation>
    <scope>NUCLEOTIDE SEQUENCE [LARGE SCALE GENOMIC DNA]</scope>
    <source>
        <strain evidence="13 14">DSM 28249</strain>
    </source>
</reference>
<evidence type="ECO:0000259" key="11">
    <source>
        <dbReference type="Pfam" id="PF25994"/>
    </source>
</evidence>
<dbReference type="GO" id="GO:0009306">
    <property type="term" value="P:protein secretion"/>
    <property type="evidence" value="ECO:0007669"/>
    <property type="project" value="InterPro"/>
</dbReference>
<dbReference type="InterPro" id="IPR010129">
    <property type="entry name" value="T1SS_HlyD"/>
</dbReference>
<sequence>MARDMDLERLAAEMRGRSPLRGSILLLTILVFLVVIFIWASRTEIDNVTRASGRIVPSASVQVIEATEPGVLNALHVREGAIVAAGDLLMELDGTLLDSQLDQEQQRAYGLMARIERLQAEINAEPLRFSDQLVARAADVVRSETALHRGRQAELQAEIDILERQRQQRQQEYEEGLADRQIAQATLAVLAEEREMMAPLVERGMEPATTLLTLRRSEAEWQGRATRSQASLARLQGALEEIDDRIRAQQERFRATALSDLALATAELAALRPALPALQSRADRSRIVAPVRGIVNRIHRSTLGSMARQGEELIEIVPLDDTLLVEAHVRPDDIAFLYPGQPVKVQITAYDASRYGSLDGEILRIGADAVTRSEREEEEFFVVEIRTTGTILDADGVAVEIMPGMVAQANILTGRKTVLEYLLQPVVRVRDRAFRE</sequence>
<proteinExistence type="inferred from homology"/>
<organism evidence="13 14">
    <name type="scientific">Roseovarius litoreus</name>
    <dbReference type="NCBI Taxonomy" id="1155722"/>
    <lineage>
        <taxon>Bacteria</taxon>
        <taxon>Pseudomonadati</taxon>
        <taxon>Pseudomonadota</taxon>
        <taxon>Alphaproteobacteria</taxon>
        <taxon>Rhodobacterales</taxon>
        <taxon>Roseobacteraceae</taxon>
        <taxon>Roseovarius</taxon>
    </lineage>
</organism>
<evidence type="ECO:0000256" key="5">
    <source>
        <dbReference type="ARBA" id="ARBA00022519"/>
    </source>
</evidence>
<comment type="similarity">
    <text evidence="2 9">Belongs to the membrane fusion protein (MFP) (TC 8.A.1) family.</text>
</comment>
<dbReference type="InterPro" id="IPR006144">
    <property type="entry name" value="Secretion_HlyD_CS"/>
</dbReference>
<evidence type="ECO:0000259" key="12">
    <source>
        <dbReference type="Pfam" id="PF26002"/>
    </source>
</evidence>
<feature type="domain" description="AprE-like beta-barrel" evidence="12">
    <location>
        <begin position="323"/>
        <end position="414"/>
    </location>
</feature>
<dbReference type="PRINTS" id="PR01490">
    <property type="entry name" value="RTXTOXIND"/>
</dbReference>
<gene>
    <name evidence="13" type="ORF">SAMN05443432_103261</name>
</gene>
<dbReference type="RefSeq" id="WP_149779049.1">
    <property type="nucleotide sequence ID" value="NZ_FRCB01000003.1"/>
</dbReference>
<dbReference type="InterPro" id="IPR058781">
    <property type="entry name" value="HH_AprE-like"/>
</dbReference>
<dbReference type="NCBIfam" id="TIGR01843">
    <property type="entry name" value="type_I_hlyD"/>
    <property type="match status" value="1"/>
</dbReference>
<keyword evidence="5 9" id="KW-0997">Cell inner membrane</keyword>
<evidence type="ECO:0000256" key="3">
    <source>
        <dbReference type="ARBA" id="ARBA00022448"/>
    </source>
</evidence>
<dbReference type="InterPro" id="IPR058982">
    <property type="entry name" value="Beta-barrel_AprE"/>
</dbReference>
<dbReference type="PANTHER" id="PTHR30386">
    <property type="entry name" value="MEMBRANE FUSION SUBUNIT OF EMRAB-TOLC MULTIDRUG EFFLUX PUMP"/>
    <property type="match status" value="1"/>
</dbReference>
<keyword evidence="4 9" id="KW-1003">Cell membrane</keyword>
<dbReference type="PROSITE" id="PS00543">
    <property type="entry name" value="HLYD_FAMILY"/>
    <property type="match status" value="1"/>
</dbReference>
<protein>
    <recommendedName>
        <fullName evidence="9">Membrane fusion protein (MFP) family protein</fullName>
    </recommendedName>
</protein>
<keyword evidence="7 9" id="KW-1133">Transmembrane helix</keyword>
<dbReference type="EMBL" id="FRCB01000003">
    <property type="protein sequence ID" value="SHL88416.1"/>
    <property type="molecule type" value="Genomic_DNA"/>
</dbReference>
<keyword evidence="10" id="KW-0175">Coiled coil</keyword>
<evidence type="ECO:0000256" key="10">
    <source>
        <dbReference type="SAM" id="Coils"/>
    </source>
</evidence>
<dbReference type="GO" id="GO:0005886">
    <property type="term" value="C:plasma membrane"/>
    <property type="evidence" value="ECO:0007669"/>
    <property type="project" value="UniProtKB-SubCell"/>
</dbReference>
<evidence type="ECO:0000313" key="13">
    <source>
        <dbReference type="EMBL" id="SHL88416.1"/>
    </source>
</evidence>
<evidence type="ECO:0000256" key="8">
    <source>
        <dbReference type="ARBA" id="ARBA00023136"/>
    </source>
</evidence>
<evidence type="ECO:0000313" key="14">
    <source>
        <dbReference type="Proteomes" id="UP000322545"/>
    </source>
</evidence>
<name>A0A1M7E9T8_9RHOB</name>
<evidence type="ECO:0000256" key="2">
    <source>
        <dbReference type="ARBA" id="ARBA00009477"/>
    </source>
</evidence>
<dbReference type="Proteomes" id="UP000322545">
    <property type="component" value="Unassembled WGS sequence"/>
</dbReference>
<feature type="domain" description="AprE-like long alpha-helical hairpin" evidence="11">
    <location>
        <begin position="98"/>
        <end position="279"/>
    </location>
</feature>
<keyword evidence="3 9" id="KW-0813">Transport</keyword>
<dbReference type="Pfam" id="PF25994">
    <property type="entry name" value="HH_AprE"/>
    <property type="match status" value="1"/>
</dbReference>
<dbReference type="PANTHER" id="PTHR30386:SF26">
    <property type="entry name" value="TRANSPORT PROTEIN COMB"/>
    <property type="match status" value="1"/>
</dbReference>
<evidence type="ECO:0000256" key="7">
    <source>
        <dbReference type="ARBA" id="ARBA00022989"/>
    </source>
</evidence>
<feature type="coiled-coil region" evidence="10">
    <location>
        <begin position="152"/>
        <end position="179"/>
    </location>
</feature>
<accession>A0A1M7E9T8</accession>
<feature type="transmembrane region" description="Helical" evidence="9">
    <location>
        <begin position="20"/>
        <end position="40"/>
    </location>
</feature>
<keyword evidence="8 9" id="KW-0472">Membrane</keyword>
<dbReference type="AlphaFoldDB" id="A0A1M7E9T8"/>
<dbReference type="Pfam" id="PF26002">
    <property type="entry name" value="Beta-barrel_AprE"/>
    <property type="match status" value="1"/>
</dbReference>
<keyword evidence="14" id="KW-1185">Reference proteome</keyword>
<dbReference type="Gene3D" id="2.40.30.170">
    <property type="match status" value="1"/>
</dbReference>
<evidence type="ECO:0000256" key="4">
    <source>
        <dbReference type="ARBA" id="ARBA00022475"/>
    </source>
</evidence>
<evidence type="ECO:0000256" key="6">
    <source>
        <dbReference type="ARBA" id="ARBA00022692"/>
    </source>
</evidence>
<evidence type="ECO:0000256" key="9">
    <source>
        <dbReference type="RuleBase" id="RU365093"/>
    </source>
</evidence>
<comment type="subcellular location">
    <subcellularLocation>
        <location evidence="1 9">Cell inner membrane</location>
        <topology evidence="1 9">Single-pass membrane protein</topology>
    </subcellularLocation>
</comment>
<dbReference type="InterPro" id="IPR050739">
    <property type="entry name" value="MFP"/>
</dbReference>